<keyword evidence="7 9" id="KW-0030">Aminoacyl-tRNA synthetase</keyword>
<dbReference type="PANTHER" id="PTHR42765">
    <property type="entry name" value="SOLEUCYL-TRNA SYNTHETASE"/>
    <property type="match status" value="1"/>
</dbReference>
<keyword evidence="13" id="KW-1185">Reference proteome</keyword>
<organism evidence="12 13">
    <name type="scientific">Candidatus Hodgkinia cicadicola</name>
    <dbReference type="NCBI Taxonomy" id="573658"/>
    <lineage>
        <taxon>Bacteria</taxon>
        <taxon>Pseudomonadati</taxon>
        <taxon>Pseudomonadota</taxon>
        <taxon>Alphaproteobacteria</taxon>
        <taxon>Hyphomicrobiales</taxon>
        <taxon>Candidatus Hodgkinia</taxon>
    </lineage>
</organism>
<evidence type="ECO:0000256" key="7">
    <source>
        <dbReference type="ARBA" id="ARBA00023146"/>
    </source>
</evidence>
<evidence type="ECO:0000259" key="11">
    <source>
        <dbReference type="Pfam" id="PF08264"/>
    </source>
</evidence>
<protein>
    <submittedName>
        <fullName evidence="12">Isoleucine--tRNA ligase</fullName>
        <ecNumber evidence="12">6.1.1.5</ecNumber>
    </submittedName>
</protein>
<dbReference type="RefSeq" id="WP_146656662.1">
    <property type="nucleotide sequence ID" value="NZ_CM008783.1"/>
</dbReference>
<evidence type="ECO:0000256" key="5">
    <source>
        <dbReference type="ARBA" id="ARBA00022840"/>
    </source>
</evidence>
<feature type="domain" description="Aminoacyl-tRNA synthetase class Ia" evidence="10">
    <location>
        <begin position="36"/>
        <end position="577"/>
    </location>
</feature>
<keyword evidence="6 9" id="KW-0648">Protein biosynthesis</keyword>
<keyword evidence="5 9" id="KW-0067">ATP-binding</keyword>
<dbReference type="PANTHER" id="PTHR42765:SF2">
    <property type="entry name" value="TYROSINE--TRNA LIGASE"/>
    <property type="match status" value="1"/>
</dbReference>
<dbReference type="InterPro" id="IPR001412">
    <property type="entry name" value="aa-tRNA-synth_I_CS"/>
</dbReference>
<dbReference type="EC" id="6.1.1.5" evidence="12"/>
<accession>A0ABX4MGQ1</accession>
<sequence length="852" mass="100016">MFNINMLQKQENVIDVRYTCYQRSNSGCNFVGMLNRKRFRVLDGPPFANGELHLGHMVNKILKDICIKANEELGKSSSIKHNWDCHGLPIELQVIAKTKNRRYLSFLCKIYSLNWAITQALQHKMFGIRCYKSQTVELCTAQKMITDRIYNLVKTGIIMFGKKYSAWSITDNSSIPDIDITDSMVDSFEGEVCGVISKRRQVKITSTPTLLELLVNFFVPRFRMLGSRIQVRNCMLWSLPWGTYVNVSVNGLNFKRLEHGSILLLERNKYDQSWLYGPIPAEVMTTFNVFNVFNQRNMPIVVDFGTKTSIVDVTNKLNRFVRLTGYKRNFLTYNNKYFKKLTIDVITNCLVGQKHVINKLIACSLIHNCVEVNKRCLRSTRSNSLVINCVSPQWYIKLDYNKKMAIEKIINYIRFRPQWHKELIVKLIWTRADWIVSRQRVWGTPICLVRGKFNKILYDKNLFLRLWDLFEKEMGSYWSEIKILYDGYNRFNWSKVNDVLDVWFDAGMVYKLRNGRLPWDVVIEGVDQHRGWFQTLLIISTILEDKMPIRLLITHPFALNIDFKKMSKSIVGISVNEIINNDHNVSRGWVSGFGLSENRIIEGNWSLKMVEMLYRIDNVIKWALNVMEPEFELAPGLLRQIDRFILHKLVIWNNKIRYLYDNCLYYDILNLIGGICKDISSDYFELSKRILYCQFRYSAKRMNCLYVINCWTTQICKWLNPILPTRYKNIFDQLKIYNCVIWNLPSNWFNSMVALQFELINVIKGVVNEVLFDKDLIKNKLVVVTIIVSDVSKLKLFKNISSNDISESIKLNILYSKKIMESGDVEICGLVWIKIGVKYQNFCNRCRRLVNR</sequence>
<evidence type="ECO:0000256" key="9">
    <source>
        <dbReference type="RuleBase" id="RU363035"/>
    </source>
</evidence>
<reference evidence="12" key="1">
    <citation type="submission" date="2017-09" db="EMBL/GenBank/DDBJ databases">
        <authorList>
            <person name="Campbell M.A."/>
            <person name="Lukasik P."/>
            <person name="Simon C."/>
            <person name="McCutcheon J.P."/>
        </authorList>
    </citation>
    <scope>NUCLEOTIDE SEQUENCE [LARGE SCALE GENOMIC DNA]</scope>
    <source>
        <strain evidence="12">MAGTDC</strain>
    </source>
</reference>
<dbReference type="InterPro" id="IPR014729">
    <property type="entry name" value="Rossmann-like_a/b/a_fold"/>
</dbReference>
<dbReference type="Proteomes" id="UP000230981">
    <property type="component" value="Unassembled WGS sequence"/>
</dbReference>
<dbReference type="PRINTS" id="PR00984">
    <property type="entry name" value="TRNASYNTHILE"/>
</dbReference>
<proteinExistence type="inferred from homology"/>
<comment type="function">
    <text evidence="8">Catalyzes the attachment of isoleucine to tRNA(Ile). As IleRS can inadvertently accommodate and process structurally similar amino acids such as valine, to avoid such errors it has two additional distinct tRNA(Ile)-dependent editing activities. One activity is designated as 'pretransfer' editing and involves the hydrolysis of activated Val-AMP. The other activity is designated 'posttransfer' editing and involves deacylation of mischarged Val-tRNA(Ile).</text>
</comment>
<dbReference type="SUPFAM" id="SSF47323">
    <property type="entry name" value="Anticodon-binding domain of a subclass of class I aminoacyl-tRNA synthetases"/>
    <property type="match status" value="1"/>
</dbReference>
<comment type="caution">
    <text evidence="12">The sequence shown here is derived from an EMBL/GenBank/DDBJ whole genome shotgun (WGS) entry which is preliminary data.</text>
</comment>
<dbReference type="Gene3D" id="3.40.50.620">
    <property type="entry name" value="HUPs"/>
    <property type="match status" value="2"/>
</dbReference>
<evidence type="ECO:0000256" key="4">
    <source>
        <dbReference type="ARBA" id="ARBA00022741"/>
    </source>
</evidence>
<gene>
    <name evidence="12" type="primary">ileS</name>
    <name evidence="12" type="ORF">magtdc_152</name>
</gene>
<dbReference type="SUPFAM" id="SSF52374">
    <property type="entry name" value="Nucleotidylyl transferase"/>
    <property type="match status" value="1"/>
</dbReference>
<dbReference type="InterPro" id="IPR050081">
    <property type="entry name" value="Ile-tRNA_ligase"/>
</dbReference>
<evidence type="ECO:0000313" key="12">
    <source>
        <dbReference type="EMBL" id="PIM95895.1"/>
    </source>
</evidence>
<dbReference type="InterPro" id="IPR013155">
    <property type="entry name" value="M/V/L/I-tRNA-synth_anticd-bd"/>
</dbReference>
<keyword evidence="2" id="KW-0963">Cytoplasm</keyword>
<dbReference type="Pfam" id="PF08264">
    <property type="entry name" value="Anticodon_1"/>
    <property type="match status" value="1"/>
</dbReference>
<evidence type="ECO:0000313" key="13">
    <source>
        <dbReference type="Proteomes" id="UP000230981"/>
    </source>
</evidence>
<evidence type="ECO:0000256" key="2">
    <source>
        <dbReference type="ARBA" id="ARBA00022490"/>
    </source>
</evidence>
<evidence type="ECO:0000256" key="3">
    <source>
        <dbReference type="ARBA" id="ARBA00022598"/>
    </source>
</evidence>
<dbReference type="GO" id="GO:0004822">
    <property type="term" value="F:isoleucine-tRNA ligase activity"/>
    <property type="evidence" value="ECO:0007669"/>
    <property type="project" value="UniProtKB-EC"/>
</dbReference>
<keyword evidence="3 9" id="KW-0436">Ligase</keyword>
<dbReference type="InterPro" id="IPR009080">
    <property type="entry name" value="tRNAsynth_Ia_anticodon-bd"/>
</dbReference>
<name>A0ABX4MGQ1_9HYPH</name>
<dbReference type="Pfam" id="PF00133">
    <property type="entry name" value="tRNA-synt_1"/>
    <property type="match status" value="1"/>
</dbReference>
<dbReference type="InterPro" id="IPR002301">
    <property type="entry name" value="Ile-tRNA-ligase"/>
</dbReference>
<keyword evidence="4 9" id="KW-0547">Nucleotide-binding</keyword>
<evidence type="ECO:0000259" key="10">
    <source>
        <dbReference type="Pfam" id="PF00133"/>
    </source>
</evidence>
<comment type="similarity">
    <text evidence="1">Belongs to the class-I aminoacyl-tRNA synthetase family. IleS type 1 subfamily.</text>
</comment>
<evidence type="ECO:0000256" key="8">
    <source>
        <dbReference type="ARBA" id="ARBA00025217"/>
    </source>
</evidence>
<evidence type="ECO:0000256" key="6">
    <source>
        <dbReference type="ARBA" id="ARBA00022917"/>
    </source>
</evidence>
<evidence type="ECO:0000256" key="1">
    <source>
        <dbReference type="ARBA" id="ARBA00006887"/>
    </source>
</evidence>
<dbReference type="EMBL" id="NXGO01000022">
    <property type="protein sequence ID" value="PIM95895.1"/>
    <property type="molecule type" value="Genomic_DNA"/>
</dbReference>
<dbReference type="Gene3D" id="1.10.730.20">
    <property type="match status" value="1"/>
</dbReference>
<feature type="domain" description="Methionyl/Valyl/Leucyl/Isoleucyl-tRNA synthetase anticodon-binding" evidence="11">
    <location>
        <begin position="642"/>
        <end position="734"/>
    </location>
</feature>
<dbReference type="PROSITE" id="PS00178">
    <property type="entry name" value="AA_TRNA_LIGASE_I"/>
    <property type="match status" value="1"/>
</dbReference>
<dbReference type="InterPro" id="IPR002300">
    <property type="entry name" value="aa-tRNA-synth_Ia"/>
</dbReference>